<keyword evidence="7" id="KW-0175">Coiled coil</keyword>
<dbReference type="SUPFAM" id="SSF63411">
    <property type="entry name" value="LuxS/MPP-like metallohydrolase"/>
    <property type="match status" value="4"/>
</dbReference>
<keyword evidence="9" id="KW-1133">Transmembrane helix</keyword>
<keyword evidence="12" id="KW-1185">Reference proteome</keyword>
<comment type="function">
    <text evidence="6">Degrades mitochondrial transit peptides after their cleavage in the intermembrane space or in the matrix, and presequence peptides; clearance of these peptides is required to keep the presequence processing machinery running. Preferentially cleaves the N-terminal side of paired basic amino acid residues. Also degrades other unstructured peptides. May function as an ATP-dependent peptidase as opposed to a metalloendopeptidase.</text>
</comment>
<evidence type="ECO:0000256" key="8">
    <source>
        <dbReference type="SAM" id="MobiDB-lite"/>
    </source>
</evidence>
<feature type="region of interest" description="Disordered" evidence="8">
    <location>
        <begin position="300"/>
        <end position="323"/>
    </location>
</feature>
<dbReference type="InterPro" id="IPR013578">
    <property type="entry name" value="Peptidase_M16C_assoc"/>
</dbReference>
<evidence type="ECO:0000313" key="12">
    <source>
        <dbReference type="Proteomes" id="UP000044841"/>
    </source>
</evidence>
<evidence type="ECO:0000256" key="9">
    <source>
        <dbReference type="SAM" id="Phobius"/>
    </source>
</evidence>
<feature type="compositionally biased region" description="Polar residues" evidence="8">
    <location>
        <begin position="202"/>
        <end position="214"/>
    </location>
</feature>
<feature type="region of interest" description="Disordered" evidence="8">
    <location>
        <begin position="202"/>
        <end position="275"/>
    </location>
</feature>
<organism evidence="11 12">
    <name type="scientific">Rhizoctonia solani</name>
    <dbReference type="NCBI Taxonomy" id="456999"/>
    <lineage>
        <taxon>Eukaryota</taxon>
        <taxon>Fungi</taxon>
        <taxon>Dikarya</taxon>
        <taxon>Basidiomycota</taxon>
        <taxon>Agaricomycotina</taxon>
        <taxon>Agaricomycetes</taxon>
        <taxon>Cantharellales</taxon>
        <taxon>Ceratobasidiaceae</taxon>
        <taxon>Rhizoctonia</taxon>
    </lineage>
</organism>
<dbReference type="InterPro" id="IPR011249">
    <property type="entry name" value="Metalloenz_LuxS/M16"/>
</dbReference>
<evidence type="ECO:0000256" key="6">
    <source>
        <dbReference type="ARBA" id="ARBA00045897"/>
    </source>
</evidence>
<feature type="compositionally biased region" description="Low complexity" evidence="8">
    <location>
        <begin position="222"/>
        <end position="245"/>
    </location>
</feature>
<comment type="subcellular location">
    <subcellularLocation>
        <location evidence="1">Mitochondrion intermembrane space</location>
    </subcellularLocation>
</comment>
<dbReference type="FunFam" id="3.30.830.10:FF:000031">
    <property type="entry name" value="Putative zinc metalloprotease"/>
    <property type="match status" value="1"/>
</dbReference>
<evidence type="ECO:0000256" key="5">
    <source>
        <dbReference type="ARBA" id="ARBA00034552"/>
    </source>
</evidence>
<dbReference type="PANTHER" id="PTHR43016">
    <property type="entry name" value="PRESEQUENCE PROTEASE"/>
    <property type="match status" value="1"/>
</dbReference>
<dbReference type="InterPro" id="IPR007863">
    <property type="entry name" value="Peptidase_M16_C"/>
</dbReference>
<evidence type="ECO:0000313" key="11">
    <source>
        <dbReference type="EMBL" id="CUA76734.1"/>
    </source>
</evidence>
<evidence type="ECO:0000256" key="7">
    <source>
        <dbReference type="SAM" id="Coils"/>
    </source>
</evidence>
<dbReference type="SMART" id="SM01264">
    <property type="entry name" value="M16C_associated"/>
    <property type="match status" value="1"/>
</dbReference>
<dbReference type="EMBL" id="CYGV01001733">
    <property type="protein sequence ID" value="CUA76734.1"/>
    <property type="molecule type" value="Genomic_DNA"/>
</dbReference>
<dbReference type="Pfam" id="PF00675">
    <property type="entry name" value="Peptidase_M16"/>
    <property type="match status" value="1"/>
</dbReference>
<feature type="region of interest" description="Disordered" evidence="8">
    <location>
        <begin position="1457"/>
        <end position="1478"/>
    </location>
</feature>
<keyword evidence="9" id="KW-0812">Transmembrane</keyword>
<feature type="domain" description="Peptidase M16C associated" evidence="10">
    <location>
        <begin position="903"/>
        <end position="1170"/>
    </location>
</feature>
<feature type="transmembrane region" description="Helical" evidence="9">
    <location>
        <begin position="342"/>
        <end position="361"/>
    </location>
</feature>
<evidence type="ECO:0000256" key="4">
    <source>
        <dbReference type="ARBA" id="ARBA00020167"/>
    </source>
</evidence>
<feature type="compositionally biased region" description="Low complexity" evidence="8">
    <location>
        <begin position="1468"/>
        <end position="1478"/>
    </location>
</feature>
<comment type="similarity">
    <text evidence="2">Belongs to the peptidase M16 family. PreP subfamily.</text>
</comment>
<proteinExistence type="inferred from homology"/>
<dbReference type="Proteomes" id="UP000044841">
    <property type="component" value="Unassembled WGS sequence"/>
</dbReference>
<dbReference type="GO" id="GO:0046872">
    <property type="term" value="F:metal ion binding"/>
    <property type="evidence" value="ECO:0007669"/>
    <property type="project" value="InterPro"/>
</dbReference>
<protein>
    <recommendedName>
        <fullName evidence="4">Presequence protease, mitochondrial</fullName>
    </recommendedName>
    <alternativeName>
        <fullName evidence="5">Pitrilysin metalloproteinase</fullName>
    </alternativeName>
</protein>
<comment type="subunit">
    <text evidence="3">Monomer and homodimer; homodimerization is induced by binding of the substrate.</text>
</comment>
<dbReference type="FunFam" id="3.30.830.10:FF:000015">
    <property type="entry name" value="Putative zinc metalloprotease"/>
    <property type="match status" value="1"/>
</dbReference>
<feature type="coiled-coil region" evidence="7">
    <location>
        <begin position="92"/>
        <end position="195"/>
    </location>
</feature>
<dbReference type="InterPro" id="IPR011765">
    <property type="entry name" value="Pept_M16_N"/>
</dbReference>
<evidence type="ECO:0000256" key="3">
    <source>
        <dbReference type="ARBA" id="ARBA00011853"/>
    </source>
</evidence>
<reference evidence="11 12" key="1">
    <citation type="submission" date="2015-07" db="EMBL/GenBank/DDBJ databases">
        <authorList>
            <person name="Noorani M."/>
        </authorList>
    </citation>
    <scope>NUCLEOTIDE SEQUENCE [LARGE SCALE GENOMIC DNA]</scope>
    <source>
        <strain evidence="11">BBA 69670</strain>
    </source>
</reference>
<dbReference type="PANTHER" id="PTHR43016:SF16">
    <property type="entry name" value="METALLOPROTEASE, PUTATIVE (AFU_ORTHOLOGUE AFUA_4G07610)-RELATED"/>
    <property type="match status" value="1"/>
</dbReference>
<dbReference type="Gene3D" id="3.30.830.10">
    <property type="entry name" value="Metalloenzyme, LuxS/M16 peptidase-like"/>
    <property type="match status" value="4"/>
</dbReference>
<name>A0A0K6GEB7_9AGAM</name>
<evidence type="ECO:0000259" key="10">
    <source>
        <dbReference type="SMART" id="SM01264"/>
    </source>
</evidence>
<dbReference type="GO" id="GO:0006508">
    <property type="term" value="P:proteolysis"/>
    <property type="evidence" value="ECO:0007669"/>
    <property type="project" value="InterPro"/>
</dbReference>
<feature type="compositionally biased region" description="Acidic residues" evidence="8">
    <location>
        <begin position="1458"/>
        <end position="1467"/>
    </location>
</feature>
<evidence type="ECO:0000256" key="2">
    <source>
        <dbReference type="ARBA" id="ARBA00007575"/>
    </source>
</evidence>
<dbReference type="Pfam" id="PF05193">
    <property type="entry name" value="Peptidase_M16_C"/>
    <property type="match status" value="2"/>
</dbReference>
<dbReference type="GO" id="GO:0005758">
    <property type="term" value="C:mitochondrial intermembrane space"/>
    <property type="evidence" value="ECO:0007669"/>
    <property type="project" value="UniProtKB-SubCell"/>
</dbReference>
<evidence type="ECO:0000256" key="1">
    <source>
        <dbReference type="ARBA" id="ARBA00004569"/>
    </source>
</evidence>
<keyword evidence="9" id="KW-0472">Membrane</keyword>
<feature type="compositionally biased region" description="Polar residues" evidence="8">
    <location>
        <begin position="300"/>
        <end position="309"/>
    </location>
</feature>
<sequence length="1478" mass="164771">MCRRKHTYPKQAHKLYFEEEQDEAKIFRNEIRNVMKLVERCESDGNSVKGVIAELKKLSDKGEKLDDPSVTQATISGLDAMINYLSKKLAPLRSAEELEQSLADTISELERTVNENQRLTTQRKDLEIKLAAQRSETEARMQMIEAMKKESERARRIEAQMAKMKAEQEELKKELKKTREDKEIAREKILVLKRKNQNLMTTNESLKTDLNMSLSTRPPPSTYQSPSPTKRGSIISIRSQSSPESKFVSLISSDDDKKHKVSESSSVQFISDDDDDEPVPTFRELKSKIKPVKPIALFQQVPQASTSRPPRSVQKRKLAASVPTTPNTGGLELRNDILKLVVSHRLVIIALIVAFLAYLMLRARIPTNVVAVRRISSSTGQLLATARNIDPRSQGGLAVHEAHSTPRSRSWQFRPLATVATSTSPAVNQLPHSMSLPISTETFDTRNFELLQRVKLDYADVEVTKWRSKVTGLTVVHVDYDAPIVKGYFVVATEIFNDSGCPHTLEHLVFLGSEQYPYKGVLDNLANRAFSQGTNAWTDTDHTAYTISTAGSQGFLQLLPVYVDHILYPRITDGDFVTEVHHINSKAEDAGVVYSEMQGRQNTAGDLMHHKMQTLFNPPGSAYRSETGGLMEALRILKVDQIRDYHKSYYVPHNLCLIVSGKLKTPELLHVLQTKVEPRIIEHGQVKPSTWKRPFVETPSAQKPGLKGITKATVEFPEQDESAGEVAVSFQGPEPEKFTESKAMELLGLYLTDSPVSPLTKEFVETANPSCTYIYCDSEERATFTSNNIYFGSVPTEQLDALHEKVIAKLKQIVAEGVDMDRIRLVIKRDKLKLKSLLESDGGDIFSTGLITDFLYGKEDGSEIAPSLAEMKRYEELEKWTAKQWEDLLTKYWIEGPSVVVGARPSASLQDKLETDEKARIEAQRKRLGPGGLAKLEEELNKAKAEHDRPIPREMLTSFPVPDVKSISWIPVQSARNDPFSTKVGETRNGLQEHLHKDPVDLPYFVQYDQVQSDFVTVSAYLSTTSLPDKLRPYISLYLASLFALPVTRSDGTKISHEDLVKKLDEVTVAYDANCGISGYFADTIRVSIKAELSRYEEVIGLLRDVLYAPEYPKDRLEVNVAKILQSLPEQKRDGNTIMMAISNSLTFKTNKSVSNSGGITTQMEFIPELAKKLQERPEEVIEHMKKFRDHVTNPRGIRFTVAGNILALKQPRSVWKNNFQQIKADSLEPISWSRDVLSTLGKDPKQKAVVVSMPTIESSYAMHTAQGVVGFDHPDYPALRLACEVLDGTESFLWKLIRGSGLAYGANMSLDAESGLLSFILYRAPDSYKGFQAGAKAVRGLVDGTIELDETALDAAKSSLVFSLTRRVASPGKAALDSFVNQVLKKVPQDHGRELLDRIQAVDLEGVRGMLKTHVLPLFDPKTSIAVVASSASKSSEIAEGLKSSGFDVEIRTLDFSGDEDIEDSGSESGSASSGSM</sequence>
<accession>A0A0K6GEB7</accession>
<gene>
    <name evidence="11" type="ORF">RSOLAG22IIIB_02204</name>
</gene>